<dbReference type="PANTHER" id="PTHR10605">
    <property type="entry name" value="HEPARAN SULFATE SULFOTRANSFERASE"/>
    <property type="match status" value="1"/>
</dbReference>
<keyword evidence="5" id="KW-1185">Reference proteome</keyword>
<name>A0A8J7DF06_9CYAN</name>
<evidence type="ECO:0000313" key="5">
    <source>
        <dbReference type="Proteomes" id="UP000636505"/>
    </source>
</evidence>
<gene>
    <name evidence="4" type="ORF">IQ241_23720</name>
</gene>
<dbReference type="InterPro" id="IPR000863">
    <property type="entry name" value="Sulfotransferase_dom"/>
</dbReference>
<dbReference type="InterPro" id="IPR037359">
    <property type="entry name" value="NST/OST"/>
</dbReference>
<dbReference type="Proteomes" id="UP000636505">
    <property type="component" value="Unassembled WGS sequence"/>
</dbReference>
<dbReference type="PANTHER" id="PTHR10605:SF56">
    <property type="entry name" value="BIFUNCTIONAL HEPARAN SULFATE N-DEACETYLASE_N-SULFOTRANSFERASE"/>
    <property type="match status" value="1"/>
</dbReference>
<organism evidence="4 5">
    <name type="scientific">Vasconcelosia minhoensis LEGE 07310</name>
    <dbReference type="NCBI Taxonomy" id="915328"/>
    <lineage>
        <taxon>Bacteria</taxon>
        <taxon>Bacillati</taxon>
        <taxon>Cyanobacteriota</taxon>
        <taxon>Cyanophyceae</taxon>
        <taxon>Nodosilineales</taxon>
        <taxon>Cymatolegaceae</taxon>
        <taxon>Vasconcelosia</taxon>
        <taxon>Vasconcelosia minhoensis</taxon>
    </lineage>
</organism>
<dbReference type="SUPFAM" id="SSF52540">
    <property type="entry name" value="P-loop containing nucleoside triphosphate hydrolases"/>
    <property type="match status" value="1"/>
</dbReference>
<dbReference type="EMBL" id="JADEXG010000096">
    <property type="protein sequence ID" value="MBE9080258.1"/>
    <property type="molecule type" value="Genomic_DNA"/>
</dbReference>
<keyword evidence="2" id="KW-0325">Glycoprotein</keyword>
<reference evidence="4" key="1">
    <citation type="submission" date="2020-10" db="EMBL/GenBank/DDBJ databases">
        <authorList>
            <person name="Castelo-Branco R."/>
            <person name="Eusebio N."/>
            <person name="Adriana R."/>
            <person name="Vieira A."/>
            <person name="Brugerolle De Fraissinette N."/>
            <person name="Rezende De Castro R."/>
            <person name="Schneider M.P."/>
            <person name="Vasconcelos V."/>
            <person name="Leao P.N."/>
        </authorList>
    </citation>
    <scope>NUCLEOTIDE SEQUENCE</scope>
    <source>
        <strain evidence="4">LEGE 07310</strain>
    </source>
</reference>
<dbReference type="RefSeq" id="WP_193912027.1">
    <property type="nucleotide sequence ID" value="NZ_JADEXG010000096.1"/>
</dbReference>
<evidence type="ECO:0000256" key="1">
    <source>
        <dbReference type="ARBA" id="ARBA00022679"/>
    </source>
</evidence>
<evidence type="ECO:0000259" key="3">
    <source>
        <dbReference type="Pfam" id="PF00685"/>
    </source>
</evidence>
<dbReference type="AlphaFoldDB" id="A0A8J7DF06"/>
<sequence length="305" mass="35787">MKKPNFLIIGTMKAGTTSISNYLCQHPQVYIPRKKELYFFAFEDKPPHYQGPGDDDAINQAAVTDWKTYCEYFEKAKTATAVGEASTPYLYLPRALERIQHYIPNVKLITILRNPIDRAYSSFLHTSMAGREPLTDFAQALSVENSRIQRNWAWTWHYKAMGFYHAQVQRYLEQFSPGQFRIYIYEQDILQNLTSTLADIYRFLEVDPSFNPDISTQYNKTGLPNSRQLHRQLMAQKSLPKQLVRAVLPMAFRKRLKQALWSWNFKKPGVETALRRQLAQEYQEDITKLQDLISRDLSDWLRVEE</sequence>
<dbReference type="InterPro" id="IPR027417">
    <property type="entry name" value="P-loop_NTPase"/>
</dbReference>
<dbReference type="Gene3D" id="3.40.50.300">
    <property type="entry name" value="P-loop containing nucleotide triphosphate hydrolases"/>
    <property type="match status" value="1"/>
</dbReference>
<evidence type="ECO:0000256" key="2">
    <source>
        <dbReference type="ARBA" id="ARBA00023180"/>
    </source>
</evidence>
<proteinExistence type="predicted"/>
<feature type="domain" description="Sulfotransferase" evidence="3">
    <location>
        <begin position="4"/>
        <end position="211"/>
    </location>
</feature>
<accession>A0A8J7DF06</accession>
<keyword evidence="1" id="KW-0808">Transferase</keyword>
<protein>
    <submittedName>
        <fullName evidence="4">Sulfotransferase</fullName>
    </submittedName>
</protein>
<comment type="caution">
    <text evidence="4">The sequence shown here is derived from an EMBL/GenBank/DDBJ whole genome shotgun (WGS) entry which is preliminary data.</text>
</comment>
<dbReference type="Pfam" id="PF00685">
    <property type="entry name" value="Sulfotransfer_1"/>
    <property type="match status" value="1"/>
</dbReference>
<evidence type="ECO:0000313" key="4">
    <source>
        <dbReference type="EMBL" id="MBE9080258.1"/>
    </source>
</evidence>
<dbReference type="GO" id="GO:0008146">
    <property type="term" value="F:sulfotransferase activity"/>
    <property type="evidence" value="ECO:0007669"/>
    <property type="project" value="InterPro"/>
</dbReference>